<evidence type="ECO:0000256" key="1">
    <source>
        <dbReference type="ARBA" id="ARBA00022801"/>
    </source>
</evidence>
<protein>
    <submittedName>
        <fullName evidence="6">Serine protease</fullName>
    </submittedName>
</protein>
<dbReference type="PROSITE" id="PS51635">
    <property type="entry name" value="PNPLA"/>
    <property type="match status" value="1"/>
</dbReference>
<name>A0A0J5P8Q8_9PAST</name>
<feature type="active site" description="Proton acceptor" evidence="4">
    <location>
        <position position="158"/>
    </location>
</feature>
<evidence type="ECO:0000256" key="3">
    <source>
        <dbReference type="ARBA" id="ARBA00023098"/>
    </source>
</evidence>
<gene>
    <name evidence="6" type="ORF">RO21_02605</name>
</gene>
<keyword evidence="7" id="KW-1185">Reference proteome</keyword>
<dbReference type="InterPro" id="IPR050301">
    <property type="entry name" value="NTE"/>
</dbReference>
<sequence>MKIGLVLEGGAMRGMFTAGVLDVFLAEGISVDGIVSVSAGALFGVNFPAGQAGRALRYNQRFLGDKRYISLQSWLRTGNIVNKDFAFYQVPFSLDPFDNQAFQQSAIDFYATLTNVETGRAEYIKIEDVFAQMEALRATSALPYLSQIIEYQGKKYLDGSLADGIPFAKAQALGYDKLIVVLTRPLDYRKKPSHTWLSRMVYRQYPQLLATMANRYRHYNQQVEEIIRLNQAGELFVIRPSQTLPIRRLEKDPQKIQAMYELGVSDARNALIALKQYLTD</sequence>
<dbReference type="CDD" id="cd07208">
    <property type="entry name" value="Pat_hypo_Ecoli_yjju_like"/>
    <property type="match status" value="1"/>
</dbReference>
<evidence type="ECO:0000313" key="7">
    <source>
        <dbReference type="Proteomes" id="UP000036270"/>
    </source>
</evidence>
<organism evidence="6 7">
    <name type="scientific">Muribacter muris</name>
    <dbReference type="NCBI Taxonomy" id="67855"/>
    <lineage>
        <taxon>Bacteria</taxon>
        <taxon>Pseudomonadati</taxon>
        <taxon>Pseudomonadota</taxon>
        <taxon>Gammaproteobacteria</taxon>
        <taxon>Pasteurellales</taxon>
        <taxon>Pasteurellaceae</taxon>
        <taxon>Muribacter</taxon>
    </lineage>
</organism>
<dbReference type="PANTHER" id="PTHR14226">
    <property type="entry name" value="NEUROPATHY TARGET ESTERASE/SWISS CHEESE D.MELANOGASTER"/>
    <property type="match status" value="1"/>
</dbReference>
<keyword evidence="1 4" id="KW-0378">Hydrolase</keyword>
<dbReference type="Pfam" id="PF19890">
    <property type="entry name" value="DUF6363"/>
    <property type="match status" value="1"/>
</dbReference>
<proteinExistence type="predicted"/>
<dbReference type="GO" id="GO:0008233">
    <property type="term" value="F:peptidase activity"/>
    <property type="evidence" value="ECO:0007669"/>
    <property type="project" value="UniProtKB-KW"/>
</dbReference>
<dbReference type="STRING" id="67855.RO21_02605"/>
<dbReference type="EMBL" id="JWIZ01000013">
    <property type="protein sequence ID" value="KMK52130.1"/>
    <property type="molecule type" value="Genomic_DNA"/>
</dbReference>
<dbReference type="AlphaFoldDB" id="A0A0J5P8Q8"/>
<dbReference type="InterPro" id="IPR002641">
    <property type="entry name" value="PNPLA_dom"/>
</dbReference>
<accession>A0A0J5P8Q8</accession>
<evidence type="ECO:0000256" key="4">
    <source>
        <dbReference type="PROSITE-ProRule" id="PRU01161"/>
    </source>
</evidence>
<dbReference type="GO" id="GO:0006508">
    <property type="term" value="P:proteolysis"/>
    <property type="evidence" value="ECO:0007669"/>
    <property type="project" value="UniProtKB-KW"/>
</dbReference>
<dbReference type="Pfam" id="PF01734">
    <property type="entry name" value="Patatin"/>
    <property type="match status" value="1"/>
</dbReference>
<evidence type="ECO:0000313" key="6">
    <source>
        <dbReference type="EMBL" id="KMK52130.1"/>
    </source>
</evidence>
<dbReference type="PATRIC" id="fig|67855.3.peg.290"/>
<dbReference type="InterPro" id="IPR016035">
    <property type="entry name" value="Acyl_Trfase/lysoPLipase"/>
</dbReference>
<dbReference type="InterPro" id="IPR037483">
    <property type="entry name" value="YjjU-like"/>
</dbReference>
<reference evidence="6 7" key="1">
    <citation type="submission" date="2014-12" db="EMBL/GenBank/DDBJ databases">
        <title>Reclassification of Actinobacillus muris as Muribacter muris.</title>
        <authorList>
            <person name="Christensen H."/>
            <person name="Nicklas W."/>
            <person name="Bisgaard M."/>
        </authorList>
    </citation>
    <scope>NUCLEOTIDE SEQUENCE [LARGE SCALE GENOMIC DNA]</scope>
    <source>
        <strain evidence="6 7">Ackerman80-443D</strain>
    </source>
</reference>
<dbReference type="Gene3D" id="3.40.1090.10">
    <property type="entry name" value="Cytosolic phospholipase A2 catalytic domain"/>
    <property type="match status" value="2"/>
</dbReference>
<comment type="caution">
    <text evidence="6">The sequence shown here is derived from an EMBL/GenBank/DDBJ whole genome shotgun (WGS) entry which is preliminary data.</text>
</comment>
<dbReference type="GO" id="GO:0016042">
    <property type="term" value="P:lipid catabolic process"/>
    <property type="evidence" value="ECO:0007669"/>
    <property type="project" value="UniProtKB-UniRule"/>
</dbReference>
<feature type="domain" description="PNPLA" evidence="5">
    <location>
        <begin position="5"/>
        <end position="171"/>
    </location>
</feature>
<keyword evidence="6" id="KW-0645">Protease</keyword>
<comment type="caution">
    <text evidence="4">Lacks conserved residue(s) required for the propagation of feature annotation.</text>
</comment>
<dbReference type="InterPro" id="IPR045943">
    <property type="entry name" value="DUF6363"/>
</dbReference>
<dbReference type="RefSeq" id="WP_047976244.1">
    <property type="nucleotide sequence ID" value="NZ_JWIZ01000013.1"/>
</dbReference>
<keyword evidence="2 4" id="KW-0442">Lipid degradation</keyword>
<keyword evidence="3 4" id="KW-0443">Lipid metabolism</keyword>
<dbReference type="SUPFAM" id="SSF52151">
    <property type="entry name" value="FabD/lysophospholipase-like"/>
    <property type="match status" value="1"/>
</dbReference>
<evidence type="ECO:0000259" key="5">
    <source>
        <dbReference type="PROSITE" id="PS51635"/>
    </source>
</evidence>
<evidence type="ECO:0000256" key="2">
    <source>
        <dbReference type="ARBA" id="ARBA00022963"/>
    </source>
</evidence>
<dbReference type="PANTHER" id="PTHR14226:SF25">
    <property type="entry name" value="PHOSPHOESTERASE"/>
    <property type="match status" value="1"/>
</dbReference>
<dbReference type="Proteomes" id="UP000036270">
    <property type="component" value="Unassembled WGS sequence"/>
</dbReference>
<feature type="active site" description="Nucleophile" evidence="4">
    <location>
        <position position="38"/>
    </location>
</feature>